<organism evidence="2 3">
    <name type="scientific">Beta vulgaris subsp. vulgaris</name>
    <name type="common">Beet</name>
    <dbReference type="NCBI Taxonomy" id="3555"/>
    <lineage>
        <taxon>Eukaryota</taxon>
        <taxon>Viridiplantae</taxon>
        <taxon>Streptophyta</taxon>
        <taxon>Embryophyta</taxon>
        <taxon>Tracheophyta</taxon>
        <taxon>Spermatophyta</taxon>
        <taxon>Magnoliopsida</taxon>
        <taxon>eudicotyledons</taxon>
        <taxon>Gunneridae</taxon>
        <taxon>Pentapetalae</taxon>
        <taxon>Caryophyllales</taxon>
        <taxon>Chenopodiaceae</taxon>
        <taxon>Betoideae</taxon>
        <taxon>Beta</taxon>
    </lineage>
</organism>
<dbReference type="Proteomes" id="UP000035740">
    <property type="component" value="Unassembled WGS sequence"/>
</dbReference>
<keyword evidence="1" id="KW-1133">Transmembrane helix</keyword>
<sequence>MTRRCCLCLPAVAGVWLFVMVAFIRAALYAFAAARYPLLNNIIVVVAFILFASAEVLQSLLIMISLQRRKRMVMPIVTRTLLLITWIVMFALVMSDKIPIDLVHNAKSDEATRVWVFAFTAFLIARAIDLAELLVLWRYSVPRYRLLP</sequence>
<dbReference type="AlphaFoldDB" id="A0A0J7YMS3"/>
<feature type="transmembrane region" description="Helical" evidence="1">
    <location>
        <begin position="114"/>
        <end position="137"/>
    </location>
</feature>
<protein>
    <submittedName>
        <fullName evidence="2">Uncharacterized protein</fullName>
    </submittedName>
</protein>
<name>A0A0J7YMS3_BETVV</name>
<keyword evidence="1" id="KW-0472">Membrane</keyword>
<evidence type="ECO:0000313" key="2">
    <source>
        <dbReference type="EMBL" id="KMS64894.1"/>
    </source>
</evidence>
<gene>
    <name evidence="2" type="ORF">BVRB_041570</name>
</gene>
<dbReference type="Gramene" id="KMS64894">
    <property type="protein sequence ID" value="KMS64894"/>
    <property type="gene ID" value="BVRB_041570"/>
</dbReference>
<evidence type="ECO:0000256" key="1">
    <source>
        <dbReference type="SAM" id="Phobius"/>
    </source>
</evidence>
<feature type="transmembrane region" description="Helical" evidence="1">
    <location>
        <begin position="42"/>
        <end position="64"/>
    </location>
</feature>
<reference evidence="2 3" key="1">
    <citation type="journal article" date="2014" name="Nature">
        <title>The genome of the recently domesticated crop plant sugar beet (Beta vulgaris).</title>
        <authorList>
            <person name="Dohm J.C."/>
            <person name="Minoche A.E."/>
            <person name="Holtgrawe D."/>
            <person name="Capella-Gutierrez S."/>
            <person name="Zakrzewski F."/>
            <person name="Tafer H."/>
            <person name="Rupp O."/>
            <person name="Sorensen T.R."/>
            <person name="Stracke R."/>
            <person name="Reinhardt R."/>
            <person name="Goesmann A."/>
            <person name="Kraft T."/>
            <person name="Schulz B."/>
            <person name="Stadler P.F."/>
            <person name="Schmidt T."/>
            <person name="Gabaldon T."/>
            <person name="Lehrach H."/>
            <person name="Weisshaar B."/>
            <person name="Himmelbauer H."/>
        </authorList>
    </citation>
    <scope>NUCLEOTIDE SEQUENCE [LARGE SCALE GENOMIC DNA]</scope>
    <source>
        <tissue evidence="2">Taproot</tissue>
    </source>
</reference>
<feature type="transmembrane region" description="Helical" evidence="1">
    <location>
        <begin position="76"/>
        <end position="94"/>
    </location>
</feature>
<keyword evidence="1" id="KW-0812">Transmembrane</keyword>
<dbReference type="EMBL" id="KQ119281">
    <property type="protein sequence ID" value="KMS64894.1"/>
    <property type="molecule type" value="Genomic_DNA"/>
</dbReference>
<accession>A0A0J7YMS3</accession>
<evidence type="ECO:0000313" key="3">
    <source>
        <dbReference type="Proteomes" id="UP000035740"/>
    </source>
</evidence>
<proteinExistence type="predicted"/>
<keyword evidence="3" id="KW-1185">Reference proteome</keyword>